<dbReference type="OrthoDB" id="403948at2"/>
<protein>
    <recommendedName>
        <fullName evidence="3">YqaJ viral recombinase domain-containing protein</fullName>
    </recommendedName>
</protein>
<organism evidence="1 2">
    <name type="scientific">Mycoplasmopsis columbinasalis</name>
    <dbReference type="NCBI Taxonomy" id="114880"/>
    <lineage>
        <taxon>Bacteria</taxon>
        <taxon>Bacillati</taxon>
        <taxon>Mycoplasmatota</taxon>
        <taxon>Mycoplasmoidales</taxon>
        <taxon>Metamycoplasmataceae</taxon>
        <taxon>Mycoplasmopsis</taxon>
    </lineage>
</organism>
<dbReference type="Proteomes" id="UP000290876">
    <property type="component" value="Chromosome"/>
</dbReference>
<dbReference type="RefSeq" id="WP_129623059.1">
    <property type="nucleotide sequence ID" value="NZ_LR215043.1"/>
</dbReference>
<dbReference type="AlphaFoldDB" id="A0A449BAI8"/>
<dbReference type="EMBL" id="LR215043">
    <property type="protein sequence ID" value="VEU78221.1"/>
    <property type="molecule type" value="Genomic_DNA"/>
</dbReference>
<accession>A0A449BAI8</accession>
<dbReference type="KEGG" id="mcob:NCTC10184_00459"/>
<proteinExistence type="predicted"/>
<gene>
    <name evidence="1" type="ORF">NCTC10184_00459</name>
</gene>
<evidence type="ECO:0008006" key="3">
    <source>
        <dbReference type="Google" id="ProtNLM"/>
    </source>
</evidence>
<sequence length="277" mass="32364">MSSILKRFYNGKDYVLDEEAQEVRLLPDFHKELLESPNKFKKFKKFGGSSIGDVFETDAFKSQFNAFCFISRLKMPALQMKYINAGVALEPKVVTFMQKIFPGATIEHIRAEDVEYDYFKNDEIIGGVPDALVPTHKTVLELKAVGAKKRATWVGGVIPEDYKKQAQLYAYLLGYPYYSIVGTFLEETDYTNYDQVNFLKQTQMFNFKVNEAMAQDDIKVVKDFWKKYTNLGRSPKYQLPRDKDQVDYLRCRNEAEWEILFNSWKEKGKVDENIEFR</sequence>
<dbReference type="SUPFAM" id="SSF52980">
    <property type="entry name" value="Restriction endonuclease-like"/>
    <property type="match status" value="1"/>
</dbReference>
<evidence type="ECO:0000313" key="2">
    <source>
        <dbReference type="Proteomes" id="UP000290876"/>
    </source>
</evidence>
<dbReference type="InterPro" id="IPR011604">
    <property type="entry name" value="PDDEXK-like_dom_sf"/>
</dbReference>
<evidence type="ECO:0000313" key="1">
    <source>
        <dbReference type="EMBL" id="VEU78221.1"/>
    </source>
</evidence>
<dbReference type="InterPro" id="IPR011335">
    <property type="entry name" value="Restrct_endonuc-II-like"/>
</dbReference>
<reference evidence="1 2" key="1">
    <citation type="submission" date="2019-01" db="EMBL/GenBank/DDBJ databases">
        <authorList>
            <consortium name="Pathogen Informatics"/>
        </authorList>
    </citation>
    <scope>NUCLEOTIDE SEQUENCE [LARGE SCALE GENOMIC DNA]</scope>
    <source>
        <strain evidence="1 2">NCTC10184</strain>
    </source>
</reference>
<dbReference type="Gene3D" id="3.90.320.10">
    <property type="match status" value="1"/>
</dbReference>
<dbReference type="NCBIfam" id="NF045870">
    <property type="entry name" value="MAGa7180_fam_nucl"/>
    <property type="match status" value="1"/>
</dbReference>
<keyword evidence="2" id="KW-1185">Reference proteome</keyword>
<name>A0A449BAI8_9BACT</name>